<evidence type="ECO:0000256" key="10">
    <source>
        <dbReference type="ARBA" id="ARBA00023004"/>
    </source>
</evidence>
<dbReference type="PROSITE" id="PS00086">
    <property type="entry name" value="CYTOCHROME_P450"/>
    <property type="match status" value="1"/>
</dbReference>
<dbReference type="EMBL" id="JABSTR010000005">
    <property type="protein sequence ID" value="KAH9371415.1"/>
    <property type="molecule type" value="Genomic_DNA"/>
</dbReference>
<dbReference type="AlphaFoldDB" id="A0A9J6G971"/>
<evidence type="ECO:0000256" key="1">
    <source>
        <dbReference type="ARBA" id="ARBA00001971"/>
    </source>
</evidence>
<dbReference type="PANTHER" id="PTHR24292:SF102">
    <property type="entry name" value="CYTOCHROME P450 FAMILY-RELATED"/>
    <property type="match status" value="1"/>
</dbReference>
<proteinExistence type="inferred from homology"/>
<accession>A0A9J6G971</accession>
<evidence type="ECO:0000256" key="7">
    <source>
        <dbReference type="ARBA" id="ARBA00022824"/>
    </source>
</evidence>
<dbReference type="InterPro" id="IPR017972">
    <property type="entry name" value="Cyt_P450_CS"/>
</dbReference>
<reference evidence="15 16" key="1">
    <citation type="journal article" date="2020" name="Cell">
        <title>Large-Scale Comparative Analyses of Tick Genomes Elucidate Their Genetic Diversity and Vector Capacities.</title>
        <authorList>
            <consortium name="Tick Genome and Microbiome Consortium (TIGMIC)"/>
            <person name="Jia N."/>
            <person name="Wang J."/>
            <person name="Shi W."/>
            <person name="Du L."/>
            <person name="Sun Y."/>
            <person name="Zhan W."/>
            <person name="Jiang J.F."/>
            <person name="Wang Q."/>
            <person name="Zhang B."/>
            <person name="Ji P."/>
            <person name="Bell-Sakyi L."/>
            <person name="Cui X.M."/>
            <person name="Yuan T.T."/>
            <person name="Jiang B.G."/>
            <person name="Yang W.F."/>
            <person name="Lam T.T."/>
            <person name="Chang Q.C."/>
            <person name="Ding S.J."/>
            <person name="Wang X.J."/>
            <person name="Zhu J.G."/>
            <person name="Ruan X.D."/>
            <person name="Zhao L."/>
            <person name="Wei J.T."/>
            <person name="Ye R.Z."/>
            <person name="Que T.C."/>
            <person name="Du C.H."/>
            <person name="Zhou Y.H."/>
            <person name="Cheng J.X."/>
            <person name="Dai P.F."/>
            <person name="Guo W.B."/>
            <person name="Han X.H."/>
            <person name="Huang E.J."/>
            <person name="Li L.F."/>
            <person name="Wei W."/>
            <person name="Gao Y.C."/>
            <person name="Liu J.Z."/>
            <person name="Shao H.Z."/>
            <person name="Wang X."/>
            <person name="Wang C.C."/>
            <person name="Yang T.C."/>
            <person name="Huo Q.B."/>
            <person name="Li W."/>
            <person name="Chen H.Y."/>
            <person name="Chen S.E."/>
            <person name="Zhou L.G."/>
            <person name="Ni X.B."/>
            <person name="Tian J.H."/>
            <person name="Sheng Y."/>
            <person name="Liu T."/>
            <person name="Pan Y.S."/>
            <person name="Xia L.Y."/>
            <person name="Li J."/>
            <person name="Zhao F."/>
            <person name="Cao W.C."/>
        </authorList>
    </citation>
    <scope>NUCLEOTIDE SEQUENCE [LARGE SCALE GENOMIC DNA]</scope>
    <source>
        <strain evidence="15">HaeL-2018</strain>
    </source>
</reference>
<keyword evidence="7" id="KW-0256">Endoplasmic reticulum</keyword>
<evidence type="ECO:0000256" key="6">
    <source>
        <dbReference type="ARBA" id="ARBA00022723"/>
    </source>
</evidence>
<evidence type="ECO:0000256" key="2">
    <source>
        <dbReference type="ARBA" id="ARBA00004174"/>
    </source>
</evidence>
<evidence type="ECO:0000256" key="5">
    <source>
        <dbReference type="ARBA" id="ARBA00022617"/>
    </source>
</evidence>
<evidence type="ECO:0000313" key="15">
    <source>
        <dbReference type="EMBL" id="KAH9371415.1"/>
    </source>
</evidence>
<dbReference type="InterPro" id="IPR001128">
    <property type="entry name" value="Cyt_P450"/>
</dbReference>
<keyword evidence="12" id="KW-0472">Membrane</keyword>
<keyword evidence="9 13" id="KW-0560">Oxidoreductase</keyword>
<evidence type="ECO:0000256" key="4">
    <source>
        <dbReference type="ARBA" id="ARBA00010617"/>
    </source>
</evidence>
<dbReference type="GO" id="GO:0016705">
    <property type="term" value="F:oxidoreductase activity, acting on paired donors, with incorporation or reduction of molecular oxygen"/>
    <property type="evidence" value="ECO:0007669"/>
    <property type="project" value="InterPro"/>
</dbReference>
<sequence>MGGLRDRVASEARRSHPLEKKVAVEAPPVVRGTRTRRAPRRGRTEAAGAGRALSVAGILLRHAVSGGVFLPENVALQHGMAYQPFGQGPRNCVGKRLALVEIIYTVGRIVERFRLQPGPSQKASIWAQSSAKMHKRL</sequence>
<evidence type="ECO:0008006" key="17">
    <source>
        <dbReference type="Google" id="ProtNLM"/>
    </source>
</evidence>
<dbReference type="Gene3D" id="1.10.630.10">
    <property type="entry name" value="Cytochrome P450"/>
    <property type="match status" value="1"/>
</dbReference>
<keyword evidence="11 13" id="KW-0503">Monooxygenase</keyword>
<evidence type="ECO:0000256" key="3">
    <source>
        <dbReference type="ARBA" id="ARBA00004406"/>
    </source>
</evidence>
<feature type="region of interest" description="Disordered" evidence="14">
    <location>
        <begin position="1"/>
        <end position="47"/>
    </location>
</feature>
<dbReference type="PANTHER" id="PTHR24292">
    <property type="entry name" value="CYTOCHROME P450"/>
    <property type="match status" value="1"/>
</dbReference>
<comment type="similarity">
    <text evidence="4 13">Belongs to the cytochrome P450 family.</text>
</comment>
<evidence type="ECO:0000256" key="9">
    <source>
        <dbReference type="ARBA" id="ARBA00023002"/>
    </source>
</evidence>
<dbReference type="GO" id="GO:0020037">
    <property type="term" value="F:heme binding"/>
    <property type="evidence" value="ECO:0007669"/>
    <property type="project" value="InterPro"/>
</dbReference>
<feature type="compositionally biased region" description="Basic and acidic residues" evidence="14">
    <location>
        <begin position="1"/>
        <end position="23"/>
    </location>
</feature>
<dbReference type="Pfam" id="PF00067">
    <property type="entry name" value="p450"/>
    <property type="match status" value="1"/>
</dbReference>
<evidence type="ECO:0000256" key="11">
    <source>
        <dbReference type="ARBA" id="ARBA00023033"/>
    </source>
</evidence>
<protein>
    <recommendedName>
        <fullName evidence="17">Cytochrome P450</fullName>
    </recommendedName>
</protein>
<dbReference type="GO" id="GO:0005789">
    <property type="term" value="C:endoplasmic reticulum membrane"/>
    <property type="evidence" value="ECO:0007669"/>
    <property type="project" value="UniProtKB-SubCell"/>
</dbReference>
<evidence type="ECO:0000256" key="13">
    <source>
        <dbReference type="RuleBase" id="RU000461"/>
    </source>
</evidence>
<name>A0A9J6G971_HAELO</name>
<keyword evidence="10 13" id="KW-0408">Iron</keyword>
<evidence type="ECO:0000256" key="14">
    <source>
        <dbReference type="SAM" id="MobiDB-lite"/>
    </source>
</evidence>
<evidence type="ECO:0000313" key="16">
    <source>
        <dbReference type="Proteomes" id="UP000821853"/>
    </source>
</evidence>
<dbReference type="SUPFAM" id="SSF48264">
    <property type="entry name" value="Cytochrome P450"/>
    <property type="match status" value="1"/>
</dbReference>
<comment type="cofactor">
    <cofactor evidence="1">
        <name>heme</name>
        <dbReference type="ChEBI" id="CHEBI:30413"/>
    </cofactor>
</comment>
<gene>
    <name evidence="15" type="ORF">HPB48_017933</name>
</gene>
<dbReference type="GO" id="GO:0005506">
    <property type="term" value="F:iron ion binding"/>
    <property type="evidence" value="ECO:0007669"/>
    <property type="project" value="InterPro"/>
</dbReference>
<keyword evidence="6 13" id="KW-0479">Metal-binding</keyword>
<keyword evidence="16" id="KW-1185">Reference proteome</keyword>
<dbReference type="GO" id="GO:0004497">
    <property type="term" value="F:monooxygenase activity"/>
    <property type="evidence" value="ECO:0007669"/>
    <property type="project" value="UniProtKB-KW"/>
</dbReference>
<dbReference type="OrthoDB" id="2789670at2759"/>
<evidence type="ECO:0000256" key="8">
    <source>
        <dbReference type="ARBA" id="ARBA00022848"/>
    </source>
</evidence>
<evidence type="ECO:0000256" key="12">
    <source>
        <dbReference type="ARBA" id="ARBA00023136"/>
    </source>
</evidence>
<comment type="subcellular location">
    <subcellularLocation>
        <location evidence="3">Endoplasmic reticulum membrane</location>
        <topology evidence="3">Peripheral membrane protein</topology>
    </subcellularLocation>
    <subcellularLocation>
        <location evidence="2">Microsome membrane</location>
        <topology evidence="2">Peripheral membrane protein</topology>
    </subcellularLocation>
</comment>
<organism evidence="15 16">
    <name type="scientific">Haemaphysalis longicornis</name>
    <name type="common">Bush tick</name>
    <dbReference type="NCBI Taxonomy" id="44386"/>
    <lineage>
        <taxon>Eukaryota</taxon>
        <taxon>Metazoa</taxon>
        <taxon>Ecdysozoa</taxon>
        <taxon>Arthropoda</taxon>
        <taxon>Chelicerata</taxon>
        <taxon>Arachnida</taxon>
        <taxon>Acari</taxon>
        <taxon>Parasitiformes</taxon>
        <taxon>Ixodida</taxon>
        <taxon>Ixodoidea</taxon>
        <taxon>Ixodidae</taxon>
        <taxon>Haemaphysalinae</taxon>
        <taxon>Haemaphysalis</taxon>
    </lineage>
</organism>
<dbReference type="Proteomes" id="UP000821853">
    <property type="component" value="Chromosome 3"/>
</dbReference>
<dbReference type="InterPro" id="IPR050476">
    <property type="entry name" value="Insect_CytP450_Detox"/>
</dbReference>
<comment type="caution">
    <text evidence="15">The sequence shown here is derived from an EMBL/GenBank/DDBJ whole genome shotgun (WGS) entry which is preliminary data.</text>
</comment>
<dbReference type="VEuPathDB" id="VectorBase:HLOH_045620"/>
<dbReference type="InterPro" id="IPR036396">
    <property type="entry name" value="Cyt_P450_sf"/>
</dbReference>
<keyword evidence="5 13" id="KW-0349">Heme</keyword>
<keyword evidence="8" id="KW-0492">Microsome</keyword>